<dbReference type="InterPro" id="IPR005119">
    <property type="entry name" value="LysR_subst-bd"/>
</dbReference>
<sequence>MPVRGSVVTNHRELTQALVEQGLGLAYAFEPSVKEALRTGRLVRVLEEYAPGVPGFFLYFPSRAQRSGPLRLFIEVAMELAAKTM</sequence>
<gene>
    <name evidence="2" type="ORF">ASNO1_75780</name>
</gene>
<evidence type="ECO:0000313" key="2">
    <source>
        <dbReference type="EMBL" id="GMU11324.1"/>
    </source>
</evidence>
<keyword evidence="3" id="KW-1185">Reference proteome</keyword>
<dbReference type="Gene3D" id="3.40.190.290">
    <property type="match status" value="1"/>
</dbReference>
<name>A0ABQ6R5Q5_9BACT</name>
<protein>
    <recommendedName>
        <fullName evidence="1">LysR substrate-binding domain-containing protein</fullName>
    </recommendedName>
</protein>
<feature type="domain" description="LysR substrate-binding" evidence="1">
    <location>
        <begin position="3"/>
        <end position="79"/>
    </location>
</feature>
<comment type="caution">
    <text evidence="2">The sequence shown here is derived from an EMBL/GenBank/DDBJ whole genome shotgun (WGS) entry which is preliminary data.</text>
</comment>
<proteinExistence type="predicted"/>
<dbReference type="SUPFAM" id="SSF53850">
    <property type="entry name" value="Periplasmic binding protein-like II"/>
    <property type="match status" value="1"/>
</dbReference>
<accession>A0ABQ6R5Q5</accession>
<dbReference type="EMBL" id="BTTX01000012">
    <property type="protein sequence ID" value="GMU11324.1"/>
    <property type="molecule type" value="Genomic_DNA"/>
</dbReference>
<dbReference type="Proteomes" id="UP001342631">
    <property type="component" value="Unassembled WGS sequence"/>
</dbReference>
<organism evidence="2 3">
    <name type="scientific">Corallococcus caeni</name>
    <dbReference type="NCBI Taxonomy" id="3082388"/>
    <lineage>
        <taxon>Bacteria</taxon>
        <taxon>Pseudomonadati</taxon>
        <taxon>Myxococcota</taxon>
        <taxon>Myxococcia</taxon>
        <taxon>Myxococcales</taxon>
        <taxon>Cystobacterineae</taxon>
        <taxon>Myxococcaceae</taxon>
        <taxon>Corallococcus</taxon>
    </lineage>
</organism>
<dbReference type="Pfam" id="PF03466">
    <property type="entry name" value="LysR_substrate"/>
    <property type="match status" value="1"/>
</dbReference>
<evidence type="ECO:0000313" key="3">
    <source>
        <dbReference type="Proteomes" id="UP001342631"/>
    </source>
</evidence>
<reference evidence="2 3" key="1">
    <citation type="journal article" date="2024" name="Arch. Microbiol.">
        <title>Corallococcus caeni sp. nov., a novel myxobacterium isolated from activated sludge.</title>
        <authorList>
            <person name="Tomita S."/>
            <person name="Nakai R."/>
            <person name="Kuroda K."/>
            <person name="Kurashita H."/>
            <person name="Hatamoto M."/>
            <person name="Yamaguchi T."/>
            <person name="Narihiro T."/>
        </authorList>
    </citation>
    <scope>NUCLEOTIDE SEQUENCE [LARGE SCALE GENOMIC DNA]</scope>
    <source>
        <strain evidence="2 3">NO1</strain>
    </source>
</reference>
<evidence type="ECO:0000259" key="1">
    <source>
        <dbReference type="Pfam" id="PF03466"/>
    </source>
</evidence>